<dbReference type="Pfam" id="PF00027">
    <property type="entry name" value="cNMP_binding"/>
    <property type="match status" value="1"/>
</dbReference>
<proteinExistence type="predicted"/>
<dbReference type="KEGG" id="lamb:KBB96_11455"/>
<dbReference type="InterPro" id="IPR014710">
    <property type="entry name" value="RmlC-like_jellyroll"/>
</dbReference>
<feature type="domain" description="Cyclic nucleotide-binding" evidence="1">
    <location>
        <begin position="15"/>
        <end position="117"/>
    </location>
</feature>
<dbReference type="SUPFAM" id="SSF51206">
    <property type="entry name" value="cAMP-binding domain-like"/>
    <property type="match status" value="1"/>
</dbReference>
<dbReference type="GO" id="GO:0003700">
    <property type="term" value="F:DNA-binding transcription factor activity"/>
    <property type="evidence" value="ECO:0007669"/>
    <property type="project" value="TreeGrafter"/>
</dbReference>
<dbReference type="InterPro" id="IPR000595">
    <property type="entry name" value="cNMP-bd_dom"/>
</dbReference>
<evidence type="ECO:0000313" key="3">
    <source>
        <dbReference type="Proteomes" id="UP000676169"/>
    </source>
</evidence>
<dbReference type="Gene3D" id="2.60.120.10">
    <property type="entry name" value="Jelly Rolls"/>
    <property type="match status" value="1"/>
</dbReference>
<dbReference type="AlphaFoldDB" id="A0A975G534"/>
<evidence type="ECO:0000313" key="2">
    <source>
        <dbReference type="EMBL" id="QUE49489.1"/>
    </source>
</evidence>
<evidence type="ECO:0000259" key="1">
    <source>
        <dbReference type="PROSITE" id="PS50042"/>
    </source>
</evidence>
<dbReference type="InterPro" id="IPR050397">
    <property type="entry name" value="Env_Response_Regulators"/>
</dbReference>
<gene>
    <name evidence="2" type="ORF">KBB96_11455</name>
</gene>
<dbReference type="GO" id="GO:0005829">
    <property type="term" value="C:cytosol"/>
    <property type="evidence" value="ECO:0007669"/>
    <property type="project" value="TreeGrafter"/>
</dbReference>
<dbReference type="PANTHER" id="PTHR24567:SF74">
    <property type="entry name" value="HTH-TYPE TRANSCRIPTIONAL REGULATOR ARCR"/>
    <property type="match status" value="1"/>
</dbReference>
<dbReference type="EMBL" id="CP073100">
    <property type="protein sequence ID" value="QUE49489.1"/>
    <property type="molecule type" value="Genomic_DNA"/>
</dbReference>
<dbReference type="CDD" id="cd00038">
    <property type="entry name" value="CAP_ED"/>
    <property type="match status" value="1"/>
</dbReference>
<reference evidence="2" key="1">
    <citation type="submission" date="2021-04" db="EMBL/GenBank/DDBJ databases">
        <title>Luteolibacter sp. 32A isolated from the skin of an Anderson's salamander (Ambystoma andersonii).</title>
        <authorList>
            <person name="Spergser J."/>
            <person name="Busse H.-J."/>
        </authorList>
    </citation>
    <scope>NUCLEOTIDE SEQUENCE</scope>
    <source>
        <strain evidence="2">32A</strain>
    </source>
</reference>
<dbReference type="PROSITE" id="PS50042">
    <property type="entry name" value="CNMP_BINDING_3"/>
    <property type="match status" value="1"/>
</dbReference>
<dbReference type="SMART" id="SM00100">
    <property type="entry name" value="cNMP"/>
    <property type="match status" value="1"/>
</dbReference>
<sequence length="160" mass="17710">MSTDFSRPELPAQGIVAALADEDRSLLSNYGEFLPVQPGQTIISEGNAQDSLYFVISGVLHVHTDSQTRRTLIARAEAGETLGEVNVFDPGTASASVTAQDFTQVWRANREDIDAFVTAYPEAGARLLAALVTLMSRRIRRMNERLAAKELESEFHDFWH</sequence>
<dbReference type="RefSeq" id="WP_211629578.1">
    <property type="nucleotide sequence ID" value="NZ_CP073100.1"/>
</dbReference>
<organism evidence="2 3">
    <name type="scientific">Luteolibacter ambystomatis</name>
    <dbReference type="NCBI Taxonomy" id="2824561"/>
    <lineage>
        <taxon>Bacteria</taxon>
        <taxon>Pseudomonadati</taxon>
        <taxon>Verrucomicrobiota</taxon>
        <taxon>Verrucomicrobiia</taxon>
        <taxon>Verrucomicrobiales</taxon>
        <taxon>Verrucomicrobiaceae</taxon>
        <taxon>Luteolibacter</taxon>
    </lineage>
</organism>
<keyword evidence="3" id="KW-1185">Reference proteome</keyword>
<protein>
    <submittedName>
        <fullName evidence="2">Cyclic nucleotide-binding domain-containing protein</fullName>
    </submittedName>
</protein>
<dbReference type="PANTHER" id="PTHR24567">
    <property type="entry name" value="CRP FAMILY TRANSCRIPTIONAL REGULATORY PROTEIN"/>
    <property type="match status" value="1"/>
</dbReference>
<accession>A0A975G534</accession>
<dbReference type="Proteomes" id="UP000676169">
    <property type="component" value="Chromosome"/>
</dbReference>
<name>A0A975G534_9BACT</name>
<dbReference type="InterPro" id="IPR018490">
    <property type="entry name" value="cNMP-bd_dom_sf"/>
</dbReference>